<keyword evidence="3" id="KW-1185">Reference proteome</keyword>
<feature type="compositionally biased region" description="Pro residues" evidence="1">
    <location>
        <begin position="79"/>
        <end position="88"/>
    </location>
</feature>
<evidence type="ECO:0000256" key="1">
    <source>
        <dbReference type="SAM" id="MobiDB-lite"/>
    </source>
</evidence>
<feature type="compositionally biased region" description="Gly residues" evidence="1">
    <location>
        <begin position="200"/>
        <end position="209"/>
    </location>
</feature>
<proteinExistence type="predicted"/>
<evidence type="ECO:0000313" key="3">
    <source>
        <dbReference type="Proteomes" id="UP001176941"/>
    </source>
</evidence>
<accession>A0ABN8YT54</accession>
<dbReference type="Proteomes" id="UP001176941">
    <property type="component" value="Chromosome 23"/>
</dbReference>
<reference evidence="2" key="1">
    <citation type="submission" date="2023-04" db="EMBL/GenBank/DDBJ databases">
        <authorList>
            <consortium name="ELIXIR-Norway"/>
        </authorList>
    </citation>
    <scope>NUCLEOTIDE SEQUENCE [LARGE SCALE GENOMIC DNA]</scope>
</reference>
<gene>
    <name evidence="2" type="ORF">MRATA1EN1_LOCUS13651</name>
</gene>
<organism evidence="2 3">
    <name type="scientific">Rangifer tarandus platyrhynchus</name>
    <name type="common">Svalbard reindeer</name>
    <dbReference type="NCBI Taxonomy" id="3082113"/>
    <lineage>
        <taxon>Eukaryota</taxon>
        <taxon>Metazoa</taxon>
        <taxon>Chordata</taxon>
        <taxon>Craniata</taxon>
        <taxon>Vertebrata</taxon>
        <taxon>Euteleostomi</taxon>
        <taxon>Mammalia</taxon>
        <taxon>Eutheria</taxon>
        <taxon>Laurasiatheria</taxon>
        <taxon>Artiodactyla</taxon>
        <taxon>Ruminantia</taxon>
        <taxon>Pecora</taxon>
        <taxon>Cervidae</taxon>
        <taxon>Odocoileinae</taxon>
        <taxon>Rangifer</taxon>
    </lineage>
</organism>
<protein>
    <submittedName>
        <fullName evidence="2">Uncharacterized protein</fullName>
    </submittedName>
</protein>
<feature type="region of interest" description="Disordered" evidence="1">
    <location>
        <begin position="1"/>
        <end position="217"/>
    </location>
</feature>
<evidence type="ECO:0000313" key="2">
    <source>
        <dbReference type="EMBL" id="CAI9164689.1"/>
    </source>
</evidence>
<dbReference type="EMBL" id="OX459959">
    <property type="protein sequence ID" value="CAI9164689.1"/>
    <property type="molecule type" value="Genomic_DNA"/>
</dbReference>
<name>A0ABN8YT54_RANTA</name>
<sequence length="307" mass="31882">MARPPPPGRAPSAQPSGRPAHTRRPPGTRSACSSLTPEPDQVLLSRPRTPSPLRPASTPGPIHGCASIRSSPPLLAAPTRPPPAPGTPPLRALGRSSPGLLHPARSQRENRPANSGGTPARRPGWDRAGSWGAHPSGRAGKRTISPQGPPVRYAARRENGDSPRFGLVELTREARLPGAAGVGPGTARSTRAAGSNPAGGKAGGLGSGSFRGDSDPCPPTQPWARVLTSPAYCFSVLKYRPSVLTSPNQQPAKWYLEAPDYFYAAICILGQAWRAAAARGIPRQVVTAGQLGRGPARDCPEDAASVS</sequence>